<evidence type="ECO:0000313" key="2">
    <source>
        <dbReference type="Proteomes" id="UP000005239"/>
    </source>
</evidence>
<dbReference type="EnsemblMetazoa" id="PPA41343.1">
    <property type="protein sequence ID" value="PPA41343.1"/>
    <property type="gene ID" value="WBGene00279712"/>
</dbReference>
<name>A0A2A6CNP7_PRIPA</name>
<dbReference type="PANTHER" id="PTHR23021">
    <property type="entry name" value="SERPENTINE RECEPTOR, CLASS T"/>
    <property type="match status" value="1"/>
</dbReference>
<protein>
    <submittedName>
        <fullName evidence="1">G protein-coupled receptor</fullName>
    </submittedName>
</protein>
<proteinExistence type="predicted"/>
<gene>
    <name evidence="1" type="primary">WBGene00279712</name>
</gene>
<sequence length="340" mass="39048">MSNILHDPECNCRFQWPHTRTVVHSIRYAAVRIWHLASILWHFSHSRDDKSARASLRFACSLCGQTDERACKTRRGSYFTIHPLSYSLELEIRVTVSSFHILTGQSDERAWEMKRRRLVFRALVFTRERAQTCFKIMQFHAYDLNLIRHCAAQRFRLLLGFHTQTTAGPLAYENLGIWCISSIVSVYLVANKICELLNREKFSNVPHDIHNITAVVLIPSLCLLFCLILCIGRCIYNQHSLTRFSQLSQKSASLTAPVFTQASIVSFLYVTGAIIFIIMDIFTMPQEIITFGMIGFQSLHVIFLFLSSTKNDVVSHSLIYLMLNRSVRHYALSLFGTKGS</sequence>
<accession>A0A2A6CNP7</accession>
<dbReference type="PANTHER" id="PTHR23021:SF11">
    <property type="entry name" value="SERPENTINE RECEPTOR, CLASS T"/>
    <property type="match status" value="1"/>
</dbReference>
<dbReference type="InterPro" id="IPR019425">
    <property type="entry name" value="7TM_GPCR_serpentine_rcpt_Srt"/>
</dbReference>
<dbReference type="Proteomes" id="UP000005239">
    <property type="component" value="Unassembled WGS sequence"/>
</dbReference>
<reference evidence="2" key="1">
    <citation type="journal article" date="2008" name="Nat. Genet.">
        <title>The Pristionchus pacificus genome provides a unique perspective on nematode lifestyle and parasitism.</title>
        <authorList>
            <person name="Dieterich C."/>
            <person name="Clifton S.W."/>
            <person name="Schuster L.N."/>
            <person name="Chinwalla A."/>
            <person name="Delehaunty K."/>
            <person name="Dinkelacker I."/>
            <person name="Fulton L."/>
            <person name="Fulton R."/>
            <person name="Godfrey J."/>
            <person name="Minx P."/>
            <person name="Mitreva M."/>
            <person name="Roeseler W."/>
            <person name="Tian H."/>
            <person name="Witte H."/>
            <person name="Yang S.P."/>
            <person name="Wilson R.K."/>
            <person name="Sommer R.J."/>
        </authorList>
    </citation>
    <scope>NUCLEOTIDE SEQUENCE [LARGE SCALE GENOMIC DNA]</scope>
    <source>
        <strain evidence="2">PS312</strain>
    </source>
</reference>
<dbReference type="Pfam" id="PF10321">
    <property type="entry name" value="7TM_GPCR_Srt"/>
    <property type="match status" value="1"/>
</dbReference>
<keyword evidence="2" id="KW-1185">Reference proteome</keyword>
<organism evidence="1 2">
    <name type="scientific">Pristionchus pacificus</name>
    <name type="common">Parasitic nematode worm</name>
    <dbReference type="NCBI Taxonomy" id="54126"/>
    <lineage>
        <taxon>Eukaryota</taxon>
        <taxon>Metazoa</taxon>
        <taxon>Ecdysozoa</taxon>
        <taxon>Nematoda</taxon>
        <taxon>Chromadorea</taxon>
        <taxon>Rhabditida</taxon>
        <taxon>Rhabditina</taxon>
        <taxon>Diplogasteromorpha</taxon>
        <taxon>Diplogasteroidea</taxon>
        <taxon>Neodiplogasteridae</taxon>
        <taxon>Pristionchus</taxon>
    </lineage>
</organism>
<dbReference type="AlphaFoldDB" id="A0A2A6CNP7"/>
<accession>A0A8R1YYV9</accession>
<evidence type="ECO:0000313" key="1">
    <source>
        <dbReference type="EnsemblMetazoa" id="PPA41343.1"/>
    </source>
</evidence>
<reference evidence="1" key="2">
    <citation type="submission" date="2022-06" db="UniProtKB">
        <authorList>
            <consortium name="EnsemblMetazoa"/>
        </authorList>
    </citation>
    <scope>IDENTIFICATION</scope>
    <source>
        <strain evidence="1">PS312</strain>
    </source>
</reference>